<name>A0A423IAI4_9PSED</name>
<comment type="caution">
    <text evidence="2">The sequence shown here is derived from an EMBL/GenBank/DDBJ whole genome shotgun (WGS) entry which is preliminary data.</text>
</comment>
<dbReference type="Gene3D" id="3.40.640.10">
    <property type="entry name" value="Type I PLP-dependent aspartate aminotransferase-like (Major domain)"/>
    <property type="match status" value="1"/>
</dbReference>
<dbReference type="InterPro" id="IPR051446">
    <property type="entry name" value="HTH_trans_reg/aminotransferase"/>
</dbReference>
<evidence type="ECO:0000313" key="2">
    <source>
        <dbReference type="EMBL" id="RON22394.1"/>
    </source>
</evidence>
<dbReference type="InterPro" id="IPR015421">
    <property type="entry name" value="PyrdxlP-dep_Trfase_major"/>
</dbReference>
<accession>A0A423IAI4</accession>
<gene>
    <name evidence="2" type="ORF">BK663_25230</name>
</gene>
<feature type="domain" description="Aminotransferase class I/classII large" evidence="1">
    <location>
        <begin position="82"/>
        <end position="178"/>
    </location>
</feature>
<proteinExistence type="predicted"/>
<dbReference type="SUPFAM" id="SSF53383">
    <property type="entry name" value="PLP-dependent transferases"/>
    <property type="match status" value="1"/>
</dbReference>
<dbReference type="InterPro" id="IPR004839">
    <property type="entry name" value="Aminotransferase_I/II_large"/>
</dbReference>
<evidence type="ECO:0000313" key="3">
    <source>
        <dbReference type="Proteomes" id="UP000284168"/>
    </source>
</evidence>
<dbReference type="PANTHER" id="PTHR46577:SF1">
    <property type="entry name" value="HTH-TYPE TRANSCRIPTIONAL REGULATORY PROTEIN GABR"/>
    <property type="match status" value="1"/>
</dbReference>
<protein>
    <recommendedName>
        <fullName evidence="1">Aminotransferase class I/classII large domain-containing protein</fullName>
    </recommendedName>
</protein>
<dbReference type="Proteomes" id="UP000284168">
    <property type="component" value="Unassembled WGS sequence"/>
</dbReference>
<dbReference type="RefSeq" id="WP_123722595.1">
    <property type="nucleotide sequence ID" value="NZ_MOBN01000041.1"/>
</dbReference>
<dbReference type="EMBL" id="MOBN01000041">
    <property type="protein sequence ID" value="RON22394.1"/>
    <property type="molecule type" value="Genomic_DNA"/>
</dbReference>
<dbReference type="Pfam" id="PF00155">
    <property type="entry name" value="Aminotran_1_2"/>
    <property type="match status" value="1"/>
</dbReference>
<dbReference type="PANTHER" id="PTHR46577">
    <property type="entry name" value="HTH-TYPE TRANSCRIPTIONAL REGULATORY PROTEIN GABR"/>
    <property type="match status" value="1"/>
</dbReference>
<reference evidence="2 3" key="1">
    <citation type="submission" date="2016-10" db="EMBL/GenBank/DDBJ databases">
        <title>Comparative genome analysis of multiple Pseudomonas spp. focuses on biocontrol and plant growth promoting traits.</title>
        <authorList>
            <person name="Tao X.-Y."/>
            <person name="Taylor C.G."/>
        </authorList>
    </citation>
    <scope>NUCLEOTIDE SEQUENCE [LARGE SCALE GENOMIC DNA]</scope>
    <source>
        <strain evidence="2 3">48C10</strain>
    </source>
</reference>
<dbReference type="AlphaFoldDB" id="A0A423IAI4"/>
<sequence>MIFPNTAHHVIDVIAIDAALTLPQTYLPAKKVEEAEYTVALLSRRGLAITSRVTGLAKAGGAFVPGVADADLFPFHIWKRLQNRYFRKNHMELTGYVEHGGYRRLREALASCLYASRAVKCRPEQIIITMGTHQSLDLVAKLLSDPGDSVLIETPCHWGTPVVFLAAGLAAQPIAIDSDGACLPELQLRVRETGIEPFSLLLKIKGNFQFEKFSTSMCTLSLRAASVLSVATGFHRENRHGKFGCGHPHGRVVR</sequence>
<dbReference type="InterPro" id="IPR015424">
    <property type="entry name" value="PyrdxlP-dep_Trfase"/>
</dbReference>
<evidence type="ECO:0000259" key="1">
    <source>
        <dbReference type="Pfam" id="PF00155"/>
    </source>
</evidence>
<dbReference type="GO" id="GO:0030170">
    <property type="term" value="F:pyridoxal phosphate binding"/>
    <property type="evidence" value="ECO:0007669"/>
    <property type="project" value="InterPro"/>
</dbReference>
<organism evidence="2 3">
    <name type="scientific">Pseudomonas lini</name>
    <dbReference type="NCBI Taxonomy" id="163011"/>
    <lineage>
        <taxon>Bacteria</taxon>
        <taxon>Pseudomonadati</taxon>
        <taxon>Pseudomonadota</taxon>
        <taxon>Gammaproteobacteria</taxon>
        <taxon>Pseudomonadales</taxon>
        <taxon>Pseudomonadaceae</taxon>
        <taxon>Pseudomonas</taxon>
    </lineage>
</organism>